<gene>
    <name evidence="3" type="ORF">FN846DRAFT_885858</name>
</gene>
<evidence type="ECO:0000256" key="1">
    <source>
        <dbReference type="SAM" id="MobiDB-lite"/>
    </source>
</evidence>
<feature type="transmembrane region" description="Helical" evidence="2">
    <location>
        <begin position="94"/>
        <end position="110"/>
    </location>
</feature>
<keyword evidence="2" id="KW-0472">Membrane</keyword>
<sequence>MSTPLSTIGIFLILGALISLWDFNLKSSPTSLRSTIARGNKTPTVITASSVILRICVALQLGICGMMLATLAFYEGSILLKDAAAVSMLRHAGSTPWSMALPIFQGALVSKKFGPLFLVLLLSAAVAVSQVVSTILTSDLGLQPVAGLKNNTTVHYIDTGEPWFDYEPLKIRPTEFPRFAEVRGKSIDITQPPTTASPGPGRGVKSTGSTVRAFFPLPASTRSSLLYYKGLAGLAEAHVLCMSPTVLDLVFEDEGRITGRLDINFLQQVSGELKSANSFEWNALQSTISPLEMNCTVPITGYGGQFICPLKSPADLDCGGFPTRCLFESTNSWMLVINQTLAVTDDDLPDLALLGQLYNATGYGFDGTEWTTKLIYPSNGTEHLVGMTLCVAGTKNAFADVTAQAAEPFQEPDFTDVRVASFLNSSDSISFHRLYADAAASVRNQLDGPGDFQERGILNLTSYNASSRADLGPFSITVHDLDNRFLRQLPDFTPNNTYRYNESILPLDMDGFYTFLLDTTTYFRQPMANALQSIFSLATAADFAQLVVTDQLLAGAKEADVDISSITIRDSTSTVQTARTVTIPVQKRGMFIVCGIIGLHFITVLIIFYLYFTTRAPKFLDQAWHTLGQVLTLEEGGGILDVARTHGDSALSQLPEAAHMWESPVQITKEGYLTLKEKKPVDEVKTDNENGASQQSTDPARASNQAGSSETQGGEKNNSQVITLKD</sequence>
<feature type="compositionally biased region" description="Polar residues" evidence="1">
    <location>
        <begin position="689"/>
        <end position="726"/>
    </location>
</feature>
<dbReference type="OrthoDB" id="5428040at2759"/>
<keyword evidence="2" id="KW-0812">Transmembrane</keyword>
<feature type="transmembrane region" description="Helical" evidence="2">
    <location>
        <begin position="45"/>
        <end position="74"/>
    </location>
</feature>
<evidence type="ECO:0000313" key="3">
    <source>
        <dbReference type="EMBL" id="KAA8914684.1"/>
    </source>
</evidence>
<protein>
    <submittedName>
        <fullName evidence="3">Uncharacterized protein</fullName>
    </submittedName>
</protein>
<accession>A0A5J5FAP1</accession>
<keyword evidence="4" id="KW-1185">Reference proteome</keyword>
<name>A0A5J5FAP1_9PEZI</name>
<feature type="transmembrane region" description="Helical" evidence="2">
    <location>
        <begin position="117"/>
        <end position="136"/>
    </location>
</feature>
<feature type="compositionally biased region" description="Basic and acidic residues" evidence="1">
    <location>
        <begin position="678"/>
        <end position="688"/>
    </location>
</feature>
<proteinExistence type="predicted"/>
<dbReference type="EMBL" id="VXIS01000004">
    <property type="protein sequence ID" value="KAA8914684.1"/>
    <property type="molecule type" value="Genomic_DNA"/>
</dbReference>
<evidence type="ECO:0000313" key="4">
    <source>
        <dbReference type="Proteomes" id="UP000326924"/>
    </source>
</evidence>
<dbReference type="InParanoid" id="A0A5J5FAP1"/>
<organism evidence="3 4">
    <name type="scientific">Sphaerosporella brunnea</name>
    <dbReference type="NCBI Taxonomy" id="1250544"/>
    <lineage>
        <taxon>Eukaryota</taxon>
        <taxon>Fungi</taxon>
        <taxon>Dikarya</taxon>
        <taxon>Ascomycota</taxon>
        <taxon>Pezizomycotina</taxon>
        <taxon>Pezizomycetes</taxon>
        <taxon>Pezizales</taxon>
        <taxon>Pyronemataceae</taxon>
        <taxon>Sphaerosporella</taxon>
    </lineage>
</organism>
<feature type="transmembrane region" description="Helical" evidence="2">
    <location>
        <begin position="589"/>
        <end position="612"/>
    </location>
</feature>
<feature type="region of interest" description="Disordered" evidence="1">
    <location>
        <begin position="678"/>
        <end position="726"/>
    </location>
</feature>
<evidence type="ECO:0000256" key="2">
    <source>
        <dbReference type="SAM" id="Phobius"/>
    </source>
</evidence>
<reference evidence="3 4" key="1">
    <citation type="submission" date="2019-09" db="EMBL/GenBank/DDBJ databases">
        <title>Draft genome of the ectomycorrhizal ascomycete Sphaerosporella brunnea.</title>
        <authorList>
            <consortium name="DOE Joint Genome Institute"/>
            <person name="Benucci G.M."/>
            <person name="Marozzi G."/>
            <person name="Antonielli L."/>
            <person name="Sanchez S."/>
            <person name="Marco P."/>
            <person name="Wang X."/>
            <person name="Falini L.B."/>
            <person name="Barry K."/>
            <person name="Haridas S."/>
            <person name="Lipzen A."/>
            <person name="Labutti K."/>
            <person name="Grigoriev I.V."/>
            <person name="Murat C."/>
            <person name="Martin F."/>
            <person name="Albertini E."/>
            <person name="Donnini D."/>
            <person name="Bonito G."/>
        </authorList>
    </citation>
    <scope>NUCLEOTIDE SEQUENCE [LARGE SCALE GENOMIC DNA]</scope>
    <source>
        <strain evidence="3 4">Sb_GMNB300</strain>
    </source>
</reference>
<comment type="caution">
    <text evidence="3">The sequence shown here is derived from an EMBL/GenBank/DDBJ whole genome shotgun (WGS) entry which is preliminary data.</text>
</comment>
<keyword evidence="2" id="KW-1133">Transmembrane helix</keyword>
<feature type="transmembrane region" description="Helical" evidence="2">
    <location>
        <begin position="6"/>
        <end position="25"/>
    </location>
</feature>
<dbReference type="AlphaFoldDB" id="A0A5J5FAP1"/>
<dbReference type="Proteomes" id="UP000326924">
    <property type="component" value="Unassembled WGS sequence"/>
</dbReference>